<comment type="similarity">
    <text evidence="2">Belongs to the ESS2 family.</text>
</comment>
<organism evidence="5 6">
    <name type="scientific">Zostera marina</name>
    <name type="common">Eelgrass</name>
    <dbReference type="NCBI Taxonomy" id="29655"/>
    <lineage>
        <taxon>Eukaryota</taxon>
        <taxon>Viridiplantae</taxon>
        <taxon>Streptophyta</taxon>
        <taxon>Embryophyta</taxon>
        <taxon>Tracheophyta</taxon>
        <taxon>Spermatophyta</taxon>
        <taxon>Magnoliopsida</taxon>
        <taxon>Liliopsida</taxon>
        <taxon>Zosteraceae</taxon>
        <taxon>Zostera</taxon>
    </lineage>
</organism>
<dbReference type="AlphaFoldDB" id="A0A0K9NTS9"/>
<feature type="region of interest" description="Disordered" evidence="4">
    <location>
        <begin position="114"/>
        <end position="163"/>
    </location>
</feature>
<dbReference type="InterPro" id="IPR019148">
    <property type="entry name" value="Nuclear_protein_DGCR14_ESS-2"/>
</dbReference>
<feature type="compositionally biased region" description="Polar residues" evidence="4">
    <location>
        <begin position="117"/>
        <end position="146"/>
    </location>
</feature>
<comment type="subcellular location">
    <subcellularLocation>
        <location evidence="1">Nucleus</location>
    </subcellularLocation>
</comment>
<protein>
    <submittedName>
        <fullName evidence="5">DGCR14-related</fullName>
    </submittedName>
</protein>
<feature type="compositionally biased region" description="Low complexity" evidence="4">
    <location>
        <begin position="22"/>
        <end position="32"/>
    </location>
</feature>
<feature type="region of interest" description="Disordered" evidence="4">
    <location>
        <begin position="417"/>
        <end position="469"/>
    </location>
</feature>
<proteinExistence type="inferred from homology"/>
<evidence type="ECO:0000256" key="2">
    <source>
        <dbReference type="ARBA" id="ARBA00009072"/>
    </source>
</evidence>
<dbReference type="Proteomes" id="UP000036987">
    <property type="component" value="Unassembled WGS sequence"/>
</dbReference>
<comment type="caution">
    <text evidence="5">The sequence shown here is derived from an EMBL/GenBank/DDBJ whole genome shotgun (WGS) entry which is preliminary data.</text>
</comment>
<feature type="compositionally biased region" description="Polar residues" evidence="4">
    <location>
        <begin position="503"/>
        <end position="513"/>
    </location>
</feature>
<dbReference type="Pfam" id="PF09751">
    <property type="entry name" value="Es2"/>
    <property type="match status" value="1"/>
</dbReference>
<evidence type="ECO:0000256" key="1">
    <source>
        <dbReference type="ARBA" id="ARBA00004123"/>
    </source>
</evidence>
<sequence length="546" mass="60772">MLLSPGHSPRQISTPSPPPSQSEPQSQSQSQSKLLITPEAEHPSSSQNLRKRIRSAAILDEDTYVNAIEKIIERDFFPDIPKLRDRLDWLEAVRSRDPVVIRDVQLKILDRRASKSVGPNKTPSTSTRAETKTQTPASNFRFNPSATPFDPERTPSFSVRGDLDGEKGTIFEESDGGVDISVPLDEFFRMYTSEDNESFDKIMEKVNRKRREKYSHLLERDGENPALEDGVVDEKDRITDGYGTSNQPVSSLEGWKYSAKNLLMYNAGEQADIPLTEGEIAERMKGLTKVINRSNTRFHGKTDSEAAGDNKVEEGDAKILYKMVPGTTPAGASWPFADRDSERSRRYDLEDLKKTPDLYYVESDKKADNGYRFVKTPSPAPGAGGESPFMTWGEIDGTPLRLDREDTPVDIGGTGIGPHFSIAFPPSRDVKAHSLSRDAAKKMRERAHKYQKPPLPSMSPRPRSKSMSPIVRTLSPAAQKFVRNAIAKSSHSVDETLRASYRKSPSATPNRHLSPTPKAHLSSTRFGKEASLMESRSPSAPTDTKI</sequence>
<feature type="region of interest" description="Disordered" evidence="4">
    <location>
        <begin position="1"/>
        <end position="49"/>
    </location>
</feature>
<dbReference type="STRING" id="29655.A0A0K9NTS9"/>
<evidence type="ECO:0000256" key="3">
    <source>
        <dbReference type="ARBA" id="ARBA00023242"/>
    </source>
</evidence>
<feature type="compositionally biased region" description="Polar residues" evidence="4">
    <location>
        <begin position="534"/>
        <end position="546"/>
    </location>
</feature>
<dbReference type="OrthoDB" id="19679at2759"/>
<dbReference type="OMA" id="YKAWNTV"/>
<evidence type="ECO:0000313" key="5">
    <source>
        <dbReference type="EMBL" id="KMZ60186.1"/>
    </source>
</evidence>
<feature type="compositionally biased region" description="Low complexity" evidence="4">
    <location>
        <begin position="460"/>
        <end position="469"/>
    </location>
</feature>
<dbReference type="PANTHER" id="PTHR12940">
    <property type="entry name" value="ES-2 PROTEIN - RELATED"/>
    <property type="match status" value="1"/>
</dbReference>
<name>A0A0K9NTS9_ZOSMR</name>
<dbReference type="GO" id="GO:0071013">
    <property type="term" value="C:catalytic step 2 spliceosome"/>
    <property type="evidence" value="ECO:0000318"/>
    <property type="project" value="GO_Central"/>
</dbReference>
<accession>A0A0K9NTS9</accession>
<feature type="compositionally biased region" description="Basic and acidic residues" evidence="4">
    <location>
        <begin position="428"/>
        <end position="442"/>
    </location>
</feature>
<dbReference type="EMBL" id="LFYR01001623">
    <property type="protein sequence ID" value="KMZ60186.1"/>
    <property type="molecule type" value="Genomic_DNA"/>
</dbReference>
<reference evidence="6" key="1">
    <citation type="journal article" date="2016" name="Nature">
        <title>The genome of the seagrass Zostera marina reveals angiosperm adaptation to the sea.</title>
        <authorList>
            <person name="Olsen J.L."/>
            <person name="Rouze P."/>
            <person name="Verhelst B."/>
            <person name="Lin Y.-C."/>
            <person name="Bayer T."/>
            <person name="Collen J."/>
            <person name="Dattolo E."/>
            <person name="De Paoli E."/>
            <person name="Dittami S."/>
            <person name="Maumus F."/>
            <person name="Michel G."/>
            <person name="Kersting A."/>
            <person name="Lauritano C."/>
            <person name="Lohaus R."/>
            <person name="Toepel M."/>
            <person name="Tonon T."/>
            <person name="Vanneste K."/>
            <person name="Amirebrahimi M."/>
            <person name="Brakel J."/>
            <person name="Bostroem C."/>
            <person name="Chovatia M."/>
            <person name="Grimwood J."/>
            <person name="Jenkins J.W."/>
            <person name="Jueterbock A."/>
            <person name="Mraz A."/>
            <person name="Stam W.T."/>
            <person name="Tice H."/>
            <person name="Bornberg-Bauer E."/>
            <person name="Green P.J."/>
            <person name="Pearson G.A."/>
            <person name="Procaccini G."/>
            <person name="Duarte C.M."/>
            <person name="Schmutz J."/>
            <person name="Reusch T.B.H."/>
            <person name="Van de Peer Y."/>
        </authorList>
    </citation>
    <scope>NUCLEOTIDE SEQUENCE [LARGE SCALE GENOMIC DNA]</scope>
    <source>
        <strain evidence="6">cv. Finnish</strain>
    </source>
</reference>
<feature type="region of interest" description="Disordered" evidence="4">
    <location>
        <begin position="487"/>
        <end position="546"/>
    </location>
</feature>
<evidence type="ECO:0000256" key="4">
    <source>
        <dbReference type="SAM" id="MobiDB-lite"/>
    </source>
</evidence>
<keyword evidence="6" id="KW-1185">Reference proteome</keyword>
<evidence type="ECO:0000313" key="6">
    <source>
        <dbReference type="Proteomes" id="UP000036987"/>
    </source>
</evidence>
<gene>
    <name evidence="5" type="ORF">ZOSMA_5G00480</name>
</gene>
<keyword evidence="3" id="KW-0539">Nucleus</keyword>
<dbReference type="PANTHER" id="PTHR12940:SF0">
    <property type="entry name" value="SPLICING FACTOR ESS-2 HOMOLOG"/>
    <property type="match status" value="1"/>
</dbReference>